<organism evidence="2 3">
    <name type="scientific">Microbacterium azadirachtae</name>
    <dbReference type="NCBI Taxonomy" id="582680"/>
    <lineage>
        <taxon>Bacteria</taxon>
        <taxon>Bacillati</taxon>
        <taxon>Actinomycetota</taxon>
        <taxon>Actinomycetes</taxon>
        <taxon>Micrococcales</taxon>
        <taxon>Microbacteriaceae</taxon>
        <taxon>Microbacterium</taxon>
    </lineage>
</organism>
<proteinExistence type="predicted"/>
<keyword evidence="1" id="KW-1133">Transmembrane helix</keyword>
<gene>
    <name evidence="2" type="ORF">RL72_00849</name>
</gene>
<feature type="transmembrane region" description="Helical" evidence="1">
    <location>
        <begin position="187"/>
        <end position="208"/>
    </location>
</feature>
<reference evidence="2 3" key="1">
    <citation type="submission" date="2015-02" db="EMBL/GenBank/DDBJ databases">
        <title>Draft genome sequences of ten Microbacterium spp. with emphasis on heavy metal contaminated environments.</title>
        <authorList>
            <person name="Corretto E."/>
        </authorList>
    </citation>
    <scope>NUCLEOTIDE SEQUENCE [LARGE SCALE GENOMIC DNA]</scope>
    <source>
        <strain evidence="2 3">DSM 23848</strain>
    </source>
</reference>
<evidence type="ECO:0000313" key="2">
    <source>
        <dbReference type="EMBL" id="KJL26793.1"/>
    </source>
</evidence>
<dbReference type="Proteomes" id="UP000033448">
    <property type="component" value="Unassembled WGS sequence"/>
</dbReference>
<keyword evidence="1" id="KW-0472">Membrane</keyword>
<dbReference type="EMBL" id="JYIT01000061">
    <property type="protein sequence ID" value="KJL26793.1"/>
    <property type="molecule type" value="Genomic_DNA"/>
</dbReference>
<dbReference type="AlphaFoldDB" id="A0A0F0L102"/>
<keyword evidence="1" id="KW-0812">Transmembrane</keyword>
<comment type="caution">
    <text evidence="2">The sequence shown here is derived from an EMBL/GenBank/DDBJ whole genome shotgun (WGS) entry which is preliminary data.</text>
</comment>
<dbReference type="PATRIC" id="fig|582680.7.peg.877"/>
<dbReference type="RefSeq" id="WP_045249576.1">
    <property type="nucleotide sequence ID" value="NZ_JYIT01000061.1"/>
</dbReference>
<sequence length="288" mass="31779">MSLSGNGADLSLLLPDVAWYQRRAAQALLIAWILFALGLPMMIRLVVVIRATILNPHEEDPAGPIDAFVLLCGMFLEAIAVMLFRWASARRRTAAAVASWQVRGADGGRIAASALRRPISSMPRLRRWLDRRRASVVASSGLPDPERRMQLFLAARGRPGTRQERSERFGESIAIDYERSLVLRRSVAVLISLAIICVGVIAAIGYIVDRNASGPYQVGRLMLLALPVLIPFVGVALRRCALGFGPVLARMMPVLRRRDGGIDRNTALAMLVKPRLHEIWTELHPLTP</sequence>
<evidence type="ECO:0000313" key="3">
    <source>
        <dbReference type="Proteomes" id="UP000033448"/>
    </source>
</evidence>
<protein>
    <submittedName>
        <fullName evidence="2">Uncharacterized protein</fullName>
    </submittedName>
</protein>
<feature type="transmembrane region" description="Helical" evidence="1">
    <location>
        <begin position="29"/>
        <end position="53"/>
    </location>
</feature>
<keyword evidence="3" id="KW-1185">Reference proteome</keyword>
<feature type="transmembrane region" description="Helical" evidence="1">
    <location>
        <begin position="65"/>
        <end position="84"/>
    </location>
</feature>
<accession>A0A0F0L102</accession>
<evidence type="ECO:0000256" key="1">
    <source>
        <dbReference type="SAM" id="Phobius"/>
    </source>
</evidence>
<name>A0A0F0L102_9MICO</name>